<comment type="caution">
    <text evidence="2">The sequence shown here is derived from an EMBL/GenBank/DDBJ whole genome shotgun (WGS) entry which is preliminary data.</text>
</comment>
<gene>
    <name evidence="2" type="ORF">KIPB_014469</name>
</gene>
<dbReference type="Proteomes" id="UP000265618">
    <property type="component" value="Unassembled WGS sequence"/>
</dbReference>
<reference evidence="2 3" key="1">
    <citation type="journal article" date="2018" name="PLoS ONE">
        <title>The draft genome of Kipferlia bialata reveals reductive genome evolution in fornicate parasites.</title>
        <authorList>
            <person name="Tanifuji G."/>
            <person name="Takabayashi S."/>
            <person name="Kume K."/>
            <person name="Takagi M."/>
            <person name="Nakayama T."/>
            <person name="Kamikawa R."/>
            <person name="Inagaki Y."/>
            <person name="Hashimoto T."/>
        </authorList>
    </citation>
    <scope>NUCLEOTIDE SEQUENCE [LARGE SCALE GENOMIC DNA]</scope>
    <source>
        <strain evidence="2">NY0173</strain>
    </source>
</reference>
<feature type="region of interest" description="Disordered" evidence="1">
    <location>
        <begin position="1"/>
        <end position="118"/>
    </location>
</feature>
<feature type="non-terminal residue" evidence="2">
    <location>
        <position position="169"/>
    </location>
</feature>
<dbReference type="AlphaFoldDB" id="A0A9K3GQA6"/>
<evidence type="ECO:0000313" key="3">
    <source>
        <dbReference type="Proteomes" id="UP000265618"/>
    </source>
</evidence>
<sequence>SGIPSSRDRDRRGSVSERPSTRQRQREREREGESVRGRGGLRGLPSPSPFSPASPGSTSLSQSQGYRLSAYNGKRDRSGRDTQDRESVDSVRERDRERDRQMERDRRGSVTSMSGRVDTDRGYHRVLVAVRMRPANDKEIRDGGVGDAVINTQRGTVTCRLPTPSHKKK</sequence>
<feature type="compositionally biased region" description="Basic and acidic residues" evidence="1">
    <location>
        <begin position="73"/>
        <end position="108"/>
    </location>
</feature>
<name>A0A9K3GQA6_9EUKA</name>
<evidence type="ECO:0000313" key="2">
    <source>
        <dbReference type="EMBL" id="GIQ91288.1"/>
    </source>
</evidence>
<feature type="compositionally biased region" description="Basic and acidic residues" evidence="1">
    <location>
        <begin position="1"/>
        <end position="15"/>
    </location>
</feature>
<feature type="non-terminal residue" evidence="2">
    <location>
        <position position="1"/>
    </location>
</feature>
<protein>
    <submittedName>
        <fullName evidence="2">Uncharacterized protein</fullName>
    </submittedName>
</protein>
<dbReference type="EMBL" id="BDIP01007454">
    <property type="protein sequence ID" value="GIQ91288.1"/>
    <property type="molecule type" value="Genomic_DNA"/>
</dbReference>
<organism evidence="2 3">
    <name type="scientific">Kipferlia bialata</name>
    <dbReference type="NCBI Taxonomy" id="797122"/>
    <lineage>
        <taxon>Eukaryota</taxon>
        <taxon>Metamonada</taxon>
        <taxon>Carpediemonas-like organisms</taxon>
        <taxon>Kipferlia</taxon>
    </lineage>
</organism>
<evidence type="ECO:0000256" key="1">
    <source>
        <dbReference type="SAM" id="MobiDB-lite"/>
    </source>
</evidence>
<keyword evidence="3" id="KW-1185">Reference proteome</keyword>
<accession>A0A9K3GQA6</accession>
<feature type="compositionally biased region" description="Basic and acidic residues" evidence="1">
    <location>
        <begin position="24"/>
        <end position="36"/>
    </location>
</feature>
<proteinExistence type="predicted"/>